<dbReference type="AlphaFoldDB" id="A0AAI9Y8V5"/>
<evidence type="ECO:0000256" key="6">
    <source>
        <dbReference type="SAM" id="MobiDB-lite"/>
    </source>
</evidence>
<accession>A0AAI9Y8V5</accession>
<evidence type="ECO:0000256" key="4">
    <source>
        <dbReference type="ARBA" id="ARBA00023136"/>
    </source>
</evidence>
<comment type="similarity">
    <text evidence="5">Belongs to the SAT4 family.</text>
</comment>
<feature type="region of interest" description="Disordered" evidence="6">
    <location>
        <begin position="322"/>
        <end position="357"/>
    </location>
</feature>
<feature type="transmembrane region" description="Helical" evidence="7">
    <location>
        <begin position="133"/>
        <end position="154"/>
    </location>
</feature>
<dbReference type="InterPro" id="IPR052337">
    <property type="entry name" value="SAT4-like"/>
</dbReference>
<evidence type="ECO:0000256" key="7">
    <source>
        <dbReference type="SAM" id="Phobius"/>
    </source>
</evidence>
<evidence type="ECO:0000256" key="3">
    <source>
        <dbReference type="ARBA" id="ARBA00022989"/>
    </source>
</evidence>
<feature type="transmembrane region" description="Helical" evidence="7">
    <location>
        <begin position="54"/>
        <end position="75"/>
    </location>
</feature>
<sequence length="442" mass="48562">MSASPVEGSDEWKAQDKGPIIVIVCWIVTAISTCFVFGRVYVRGKIMKKFQSDDWFIILGLFCGYISTALSTIAVTYGNGRHMSLLSTEQQQGAILWTTAAFCPGIMSFGLPKLAVVSLLVRLMNPDRYHKWFLWWLGIWCQLTLFVTAGLLLGRCMPARSLWDFSVKGTCFDVNILVAYCIYAGSFSAFVDVYLAVYPAIVLFHLQMATKKKIALSCALGIGSISGIVAIYKTTRIPSLASKDFSCGAPHFLLNKLIDLTDLFRIDDTADLVIWTVRLTGRNTLLNLDSGSVEGSTIIIASSIPVMQPLLELILRRNPFSSAKGSKRTPQYYEDYGSQSKSKSRGGGGIELGQRKPKIKPKDELGLTIVEGDSQENILTPATDSNQGISASLNAPTLTSRQSDSSQRPSDGKIIRTDFVSVTYEEQGPVRDVSASSRWRAV</sequence>
<comment type="caution">
    <text evidence="9">The sequence shown here is derived from an EMBL/GenBank/DDBJ whole genome shotgun (WGS) entry which is preliminary data.</text>
</comment>
<protein>
    <submittedName>
        <fullName evidence="9">Integral membrane protein</fullName>
    </submittedName>
</protein>
<keyword evidence="2 7" id="KW-0812">Transmembrane</keyword>
<feature type="region of interest" description="Disordered" evidence="6">
    <location>
        <begin position="376"/>
        <end position="414"/>
    </location>
</feature>
<feature type="transmembrane region" description="Helical" evidence="7">
    <location>
        <begin position="95"/>
        <end position="121"/>
    </location>
</feature>
<feature type="compositionally biased region" description="Low complexity" evidence="6">
    <location>
        <begin position="400"/>
        <end position="409"/>
    </location>
</feature>
<dbReference type="GO" id="GO:0016020">
    <property type="term" value="C:membrane"/>
    <property type="evidence" value="ECO:0007669"/>
    <property type="project" value="UniProtKB-SubCell"/>
</dbReference>
<organism evidence="9 10">
    <name type="scientific">Colletotrichum cuscutae</name>
    <dbReference type="NCBI Taxonomy" id="1209917"/>
    <lineage>
        <taxon>Eukaryota</taxon>
        <taxon>Fungi</taxon>
        <taxon>Dikarya</taxon>
        <taxon>Ascomycota</taxon>
        <taxon>Pezizomycotina</taxon>
        <taxon>Sordariomycetes</taxon>
        <taxon>Hypocreomycetidae</taxon>
        <taxon>Glomerellales</taxon>
        <taxon>Glomerellaceae</taxon>
        <taxon>Colletotrichum</taxon>
        <taxon>Colletotrichum acutatum species complex</taxon>
    </lineage>
</organism>
<keyword evidence="10" id="KW-1185">Reference proteome</keyword>
<dbReference type="Proteomes" id="UP001239213">
    <property type="component" value="Unassembled WGS sequence"/>
</dbReference>
<evidence type="ECO:0000259" key="8">
    <source>
        <dbReference type="Pfam" id="PF20684"/>
    </source>
</evidence>
<evidence type="ECO:0000256" key="2">
    <source>
        <dbReference type="ARBA" id="ARBA00022692"/>
    </source>
</evidence>
<dbReference type="EMBL" id="MPDP01000043">
    <property type="protein sequence ID" value="KAK1490124.1"/>
    <property type="molecule type" value="Genomic_DNA"/>
</dbReference>
<dbReference type="Pfam" id="PF20684">
    <property type="entry name" value="Fung_rhodopsin"/>
    <property type="match status" value="1"/>
</dbReference>
<dbReference type="InterPro" id="IPR049326">
    <property type="entry name" value="Rhodopsin_dom_fungi"/>
</dbReference>
<reference evidence="9" key="1">
    <citation type="submission" date="2016-11" db="EMBL/GenBank/DDBJ databases">
        <title>The genome sequence of Colletotrichum cuscutae.</title>
        <authorList>
            <person name="Baroncelli R."/>
        </authorList>
    </citation>
    <scope>NUCLEOTIDE SEQUENCE</scope>
    <source>
        <strain evidence="9">IMI 304802</strain>
    </source>
</reference>
<name>A0AAI9Y8V5_9PEZI</name>
<evidence type="ECO:0000313" key="10">
    <source>
        <dbReference type="Proteomes" id="UP001239213"/>
    </source>
</evidence>
<proteinExistence type="inferred from homology"/>
<feature type="transmembrane region" description="Helical" evidence="7">
    <location>
        <begin position="174"/>
        <end position="202"/>
    </location>
</feature>
<dbReference type="PANTHER" id="PTHR33048:SF155">
    <property type="entry name" value="INTEGRAL MEMBRANE PROTEIN"/>
    <property type="match status" value="1"/>
</dbReference>
<evidence type="ECO:0000256" key="1">
    <source>
        <dbReference type="ARBA" id="ARBA00004141"/>
    </source>
</evidence>
<feature type="transmembrane region" description="Helical" evidence="7">
    <location>
        <begin position="214"/>
        <end position="232"/>
    </location>
</feature>
<feature type="compositionally biased region" description="Polar residues" evidence="6">
    <location>
        <begin position="376"/>
        <end position="399"/>
    </location>
</feature>
<evidence type="ECO:0000256" key="5">
    <source>
        <dbReference type="ARBA" id="ARBA00038359"/>
    </source>
</evidence>
<feature type="transmembrane region" description="Helical" evidence="7">
    <location>
        <begin position="20"/>
        <end position="42"/>
    </location>
</feature>
<keyword evidence="4 7" id="KW-0472">Membrane</keyword>
<gene>
    <name evidence="9" type="ORF">CCUS01_14542</name>
</gene>
<comment type="subcellular location">
    <subcellularLocation>
        <location evidence="1">Membrane</location>
        <topology evidence="1">Multi-pass membrane protein</topology>
    </subcellularLocation>
</comment>
<feature type="domain" description="Rhodopsin" evidence="8">
    <location>
        <begin position="39"/>
        <end position="245"/>
    </location>
</feature>
<dbReference type="PANTHER" id="PTHR33048">
    <property type="entry name" value="PTH11-LIKE INTEGRAL MEMBRANE PROTEIN (AFU_ORTHOLOGUE AFUA_5G11245)"/>
    <property type="match status" value="1"/>
</dbReference>
<evidence type="ECO:0000313" key="9">
    <source>
        <dbReference type="EMBL" id="KAK1490124.1"/>
    </source>
</evidence>
<keyword evidence="3 7" id="KW-1133">Transmembrane helix</keyword>